<keyword evidence="3 7" id="KW-1133">Transmembrane helix</keyword>
<comment type="caution">
    <text evidence="9">The sequence shown here is derived from an EMBL/GenBank/DDBJ whole genome shotgun (WGS) entry which is preliminary data.</text>
</comment>
<evidence type="ECO:0000256" key="7">
    <source>
        <dbReference type="RuleBase" id="RU079119"/>
    </source>
</evidence>
<feature type="transmembrane region" description="Helical" evidence="7">
    <location>
        <begin position="183"/>
        <end position="209"/>
    </location>
</feature>
<evidence type="ECO:0000256" key="2">
    <source>
        <dbReference type="ARBA" id="ARBA00022692"/>
    </source>
</evidence>
<evidence type="ECO:0000256" key="6">
    <source>
        <dbReference type="ARBA" id="ARBA00047790"/>
    </source>
</evidence>
<organism evidence="9 10">
    <name type="scientific">Owenia fusiformis</name>
    <name type="common">Polychaete worm</name>
    <dbReference type="NCBI Taxonomy" id="6347"/>
    <lineage>
        <taxon>Eukaryota</taxon>
        <taxon>Metazoa</taxon>
        <taxon>Spiralia</taxon>
        <taxon>Lophotrochozoa</taxon>
        <taxon>Annelida</taxon>
        <taxon>Polychaeta</taxon>
        <taxon>Sedentaria</taxon>
        <taxon>Canalipalpata</taxon>
        <taxon>Sabellida</taxon>
        <taxon>Oweniida</taxon>
        <taxon>Oweniidae</taxon>
        <taxon>Owenia</taxon>
    </lineage>
</organism>
<dbReference type="GO" id="GO:0016020">
    <property type="term" value="C:membrane"/>
    <property type="evidence" value="ECO:0007669"/>
    <property type="project" value="UniProtKB-SubCell"/>
</dbReference>
<evidence type="ECO:0000256" key="4">
    <source>
        <dbReference type="ARBA" id="ARBA00023136"/>
    </source>
</evidence>
<feature type="compositionally biased region" description="Polar residues" evidence="8">
    <location>
        <begin position="523"/>
        <end position="533"/>
    </location>
</feature>
<feature type="compositionally biased region" description="Polar residues" evidence="8">
    <location>
        <begin position="328"/>
        <end position="348"/>
    </location>
</feature>
<dbReference type="PANTHER" id="PTHR12349:SF2">
    <property type="entry name" value="PALMITOYLTRANSFERASE ZDHHC8"/>
    <property type="match status" value="1"/>
</dbReference>
<keyword evidence="7" id="KW-0012">Acyltransferase</keyword>
<feature type="compositionally biased region" description="Polar residues" evidence="8">
    <location>
        <begin position="570"/>
        <end position="583"/>
    </location>
</feature>
<evidence type="ECO:0000256" key="3">
    <source>
        <dbReference type="ARBA" id="ARBA00022989"/>
    </source>
</evidence>
<keyword evidence="10" id="KW-1185">Reference proteome</keyword>
<dbReference type="PROSITE" id="PS51257">
    <property type="entry name" value="PROKAR_LIPOPROTEIN"/>
    <property type="match status" value="1"/>
</dbReference>
<dbReference type="EMBL" id="CAIIXF020000012">
    <property type="protein sequence ID" value="CAH1801062.1"/>
    <property type="molecule type" value="Genomic_DNA"/>
</dbReference>
<evidence type="ECO:0000256" key="5">
    <source>
        <dbReference type="ARBA" id="ARBA00023463"/>
    </source>
</evidence>
<protein>
    <recommendedName>
        <fullName evidence="7">Palmitoyltransferase</fullName>
        <ecNumber evidence="7">2.3.1.225</ecNumber>
    </recommendedName>
</protein>
<feature type="region of interest" description="Disordered" evidence="8">
    <location>
        <begin position="548"/>
        <end position="583"/>
    </location>
</feature>
<evidence type="ECO:0000256" key="1">
    <source>
        <dbReference type="ARBA" id="ARBA00004141"/>
    </source>
</evidence>
<dbReference type="EC" id="2.3.1.225" evidence="7"/>
<feature type="region of interest" description="Disordered" evidence="8">
    <location>
        <begin position="441"/>
        <end position="533"/>
    </location>
</feature>
<feature type="compositionally biased region" description="Polar residues" evidence="8">
    <location>
        <begin position="441"/>
        <end position="451"/>
    </location>
</feature>
<gene>
    <name evidence="9" type="ORF">OFUS_LOCUS24885</name>
</gene>
<dbReference type="InterPro" id="IPR001594">
    <property type="entry name" value="Palmitoyltrfase_DHHC"/>
</dbReference>
<feature type="transmembrane region" description="Helical" evidence="7">
    <location>
        <begin position="40"/>
        <end position="64"/>
    </location>
</feature>
<dbReference type="PROSITE" id="PS50216">
    <property type="entry name" value="DHHC"/>
    <property type="match status" value="1"/>
</dbReference>
<feature type="transmembrane region" description="Helical" evidence="7">
    <location>
        <begin position="14"/>
        <end position="34"/>
    </location>
</feature>
<keyword evidence="4 7" id="KW-0472">Membrane</keyword>
<accession>A0A8J1TKG3</accession>
<comment type="subcellular location">
    <subcellularLocation>
        <location evidence="1">Membrane</location>
        <topology evidence="1">Multi-pass membrane protein</topology>
    </subcellularLocation>
</comment>
<proteinExistence type="inferred from homology"/>
<comment type="catalytic activity">
    <reaction evidence="6">
        <text>L-cysteinyl-[protein] + hexadecanoyl-CoA = S-hexadecanoyl-L-cysteinyl-[protein] + CoA</text>
        <dbReference type="Rhea" id="RHEA:36683"/>
        <dbReference type="Rhea" id="RHEA-COMP:10131"/>
        <dbReference type="Rhea" id="RHEA-COMP:11032"/>
        <dbReference type="ChEBI" id="CHEBI:29950"/>
        <dbReference type="ChEBI" id="CHEBI:57287"/>
        <dbReference type="ChEBI" id="CHEBI:57379"/>
        <dbReference type="ChEBI" id="CHEBI:74151"/>
        <dbReference type="EC" id="2.3.1.225"/>
    </reaction>
    <physiologicalReaction direction="left-to-right" evidence="6">
        <dbReference type="Rhea" id="RHEA:36684"/>
    </physiologicalReaction>
</comment>
<dbReference type="Proteomes" id="UP000749559">
    <property type="component" value="Unassembled WGS sequence"/>
</dbReference>
<keyword evidence="7" id="KW-0808">Transferase</keyword>
<name>A0A8J1TKG3_OWEFU</name>
<dbReference type="GO" id="GO:0019706">
    <property type="term" value="F:protein-cysteine S-palmitoyltransferase activity"/>
    <property type="evidence" value="ECO:0007669"/>
    <property type="project" value="UniProtKB-EC"/>
</dbReference>
<feature type="compositionally biased region" description="Low complexity" evidence="8">
    <location>
        <begin position="548"/>
        <end position="562"/>
    </location>
</feature>
<sequence>MACCKSKCKLSTKIIPATVAWSLLIGCTAIFFVFVSPHLLHYHLVIIVYQGILTLFVIMNFGLATFMDPGVYPRAHEDEQTDDDYRAPLYKNVDIKGITVRMKWCSTCQFYRPPRCSHCSVCNNCIETFDHHCPWVNNCVGKRNYRFFFQFLLSLTLHMISIFIWCLLYVLDHKEKIVTIENISAICVMIIIGLLIVPVCGLTVFHMVLVSRGRTTNEQVTGKFRGGHNPFTRSCSDNCKYTLCGPTYPRVVGRARKLRTINIDASKVTYVTSEKNVKIYMEDSNGVKAANTYSQMQPACGQHSPSLDSARGFSSRDEPASVFVPKTGSYNNLFDNTSQASRASSTTPAPELEREYHPRPGHRTPPSRIIVRTPPPKARGVEMKQTYAPMAPQEKLSPRIRRSGAESPDCALASDEKYPNMSSLGSRDRLAPVTQVKPTNYSVTANGSGNAHSYPMAATANHKPRGTQGATRVAGKPPHPQGSVDIVGQRAAEAGHHKKYHEPRGHVDNKAPSSSGGDKAQQDKVSQLLSANTTFRRPVSFVKALEMSESLASQEKQQQQQRQKNKEPSSKSSDYGSTYEISV</sequence>
<reference evidence="9" key="1">
    <citation type="submission" date="2022-03" db="EMBL/GenBank/DDBJ databases">
        <authorList>
            <person name="Martin C."/>
        </authorList>
    </citation>
    <scope>NUCLEOTIDE SEQUENCE</scope>
</reference>
<evidence type="ECO:0000313" key="10">
    <source>
        <dbReference type="Proteomes" id="UP000749559"/>
    </source>
</evidence>
<dbReference type="PANTHER" id="PTHR12349">
    <property type="entry name" value="ANKYRIN REPEAT AND LEM DOMAIN-CONTAINING PROTEIN 2"/>
    <property type="match status" value="1"/>
</dbReference>
<evidence type="ECO:0000256" key="8">
    <source>
        <dbReference type="SAM" id="MobiDB-lite"/>
    </source>
</evidence>
<feature type="compositionally biased region" description="Polar residues" evidence="8">
    <location>
        <begin position="297"/>
        <end position="307"/>
    </location>
</feature>
<dbReference type="OrthoDB" id="4096362at2759"/>
<dbReference type="Pfam" id="PF01529">
    <property type="entry name" value="DHHC"/>
    <property type="match status" value="1"/>
</dbReference>
<evidence type="ECO:0000313" key="9">
    <source>
        <dbReference type="EMBL" id="CAH1801062.1"/>
    </source>
</evidence>
<feature type="region of interest" description="Disordered" evidence="8">
    <location>
        <begin position="297"/>
        <end position="426"/>
    </location>
</feature>
<comment type="domain">
    <text evidence="7">The DHHC domain is required for palmitoyltransferase activity.</text>
</comment>
<feature type="transmembrane region" description="Helical" evidence="7">
    <location>
        <begin position="151"/>
        <end position="171"/>
    </location>
</feature>
<dbReference type="AlphaFoldDB" id="A0A8J1TKG3"/>
<keyword evidence="2 7" id="KW-0812">Transmembrane</keyword>
<comment type="similarity">
    <text evidence="5">Belongs to the DHHC palmitoyltransferase family. ERF2/ZDHHC9 subfamily.</text>
</comment>